<dbReference type="InterPro" id="IPR003018">
    <property type="entry name" value="GAF"/>
</dbReference>
<feature type="compositionally biased region" description="Basic and acidic residues" evidence="1">
    <location>
        <begin position="126"/>
        <end position="138"/>
    </location>
</feature>
<sequence length="199" mass="21796">MVGKATVKAERGSSEGFALQTGEPAISPDIDAEERFTYPGFIKDAGVRALVNVVIIGAEGKPPYGILQVDSRRPRRFTERDTKFLRGYANLLAASVDRLRVAETLRRSNETLEQRVAERTRALEAEQKERATAEEKLRQSQKMEAVGSLRAGSRTTSTTSSPASPAAWRSSRNGGRRGGTTMSNATSRPPRAPPPELRR</sequence>
<feature type="domain" description="GAF" evidence="2">
    <location>
        <begin position="15"/>
        <end position="95"/>
    </location>
</feature>
<feature type="compositionally biased region" description="Low complexity" evidence="1">
    <location>
        <begin position="147"/>
        <end position="173"/>
    </location>
</feature>
<organism evidence="3">
    <name type="scientific">uncultured Sphingomonas sp</name>
    <dbReference type="NCBI Taxonomy" id="158754"/>
    <lineage>
        <taxon>Bacteria</taxon>
        <taxon>Pseudomonadati</taxon>
        <taxon>Pseudomonadota</taxon>
        <taxon>Alphaproteobacteria</taxon>
        <taxon>Sphingomonadales</taxon>
        <taxon>Sphingomonadaceae</taxon>
        <taxon>Sphingomonas</taxon>
        <taxon>environmental samples</taxon>
    </lineage>
</organism>
<feature type="compositionally biased region" description="Pro residues" evidence="1">
    <location>
        <begin position="190"/>
        <end position="199"/>
    </location>
</feature>
<evidence type="ECO:0000256" key="1">
    <source>
        <dbReference type="SAM" id="MobiDB-lite"/>
    </source>
</evidence>
<reference evidence="3" key="1">
    <citation type="submission" date="2020-02" db="EMBL/GenBank/DDBJ databases">
        <authorList>
            <person name="Meier V. D."/>
        </authorList>
    </citation>
    <scope>NUCLEOTIDE SEQUENCE</scope>
    <source>
        <strain evidence="3">AVDCRST_MAG31</strain>
    </source>
</reference>
<gene>
    <name evidence="3" type="ORF">AVDCRST_MAG31-1064</name>
</gene>
<proteinExistence type="predicted"/>
<evidence type="ECO:0000259" key="2">
    <source>
        <dbReference type="Pfam" id="PF01590"/>
    </source>
</evidence>
<dbReference type="EMBL" id="CADCWA010000066">
    <property type="protein sequence ID" value="CAA9512398.1"/>
    <property type="molecule type" value="Genomic_DNA"/>
</dbReference>
<name>A0A6J4T3Q5_9SPHN</name>
<dbReference type="Pfam" id="PF01590">
    <property type="entry name" value="GAF"/>
    <property type="match status" value="1"/>
</dbReference>
<dbReference type="InterPro" id="IPR029016">
    <property type="entry name" value="GAF-like_dom_sf"/>
</dbReference>
<dbReference type="Gene3D" id="3.30.450.40">
    <property type="match status" value="1"/>
</dbReference>
<accession>A0A6J4T3Q5</accession>
<dbReference type="SUPFAM" id="SSF55781">
    <property type="entry name" value="GAF domain-like"/>
    <property type="match status" value="1"/>
</dbReference>
<dbReference type="AlphaFoldDB" id="A0A6J4T3Q5"/>
<feature type="region of interest" description="Disordered" evidence="1">
    <location>
        <begin position="126"/>
        <end position="199"/>
    </location>
</feature>
<protein>
    <recommendedName>
        <fullName evidence="2">GAF domain-containing protein</fullName>
    </recommendedName>
</protein>
<evidence type="ECO:0000313" key="3">
    <source>
        <dbReference type="EMBL" id="CAA9512398.1"/>
    </source>
</evidence>